<gene>
    <name evidence="1" type="ORF">S23_30670</name>
</gene>
<dbReference type="RefSeq" id="WP_015685575.1">
    <property type="nucleotide sequence ID" value="NC_017082.1"/>
</dbReference>
<accession>A0AAI8MA28</accession>
<evidence type="ECO:0000313" key="2">
    <source>
        <dbReference type="Proteomes" id="UP000007886"/>
    </source>
</evidence>
<dbReference type="Proteomes" id="UP000007886">
    <property type="component" value="Chromosome"/>
</dbReference>
<dbReference type="EMBL" id="AP012279">
    <property type="protein sequence ID" value="BAL76273.1"/>
    <property type="molecule type" value="Genomic_DNA"/>
</dbReference>
<reference evidence="1 2" key="1">
    <citation type="journal article" date="2012" name="Microbes Environ.">
        <title>Complete genome sequence of Bradyrhizobium sp. S23321: insights into symbiosis evolution in soil oligotrophs.</title>
        <authorList>
            <person name="Okubo T."/>
            <person name="Tsukui T."/>
            <person name="Maita H."/>
            <person name="Okamoto S."/>
            <person name="Oshima K."/>
            <person name="Fujisawa T."/>
            <person name="Saito A."/>
            <person name="Futamata H."/>
            <person name="Hattori R."/>
            <person name="Shimomura Y."/>
            <person name="Haruta S."/>
            <person name="Morimoto S."/>
            <person name="Wang Y."/>
            <person name="Sakai Y."/>
            <person name="Hattori M."/>
            <person name="Aizawa S."/>
            <person name="Nagashima K.V.P."/>
            <person name="Masuda S."/>
            <person name="Hattori T."/>
            <person name="Yamashita A."/>
            <person name="Bao Z."/>
            <person name="Hayatsu M."/>
            <person name="Kajiya-Kanegae H."/>
            <person name="Yoshinaga I."/>
            <person name="Sakamoto K."/>
            <person name="Toyota K."/>
            <person name="Nakao M."/>
            <person name="Kohara M."/>
            <person name="Anda M."/>
            <person name="Niwa R."/>
            <person name="Jung-Hwan P."/>
            <person name="Sameshima-Saito R."/>
            <person name="Tokuda S."/>
            <person name="Yamamoto S."/>
            <person name="Yamamoto S."/>
            <person name="Yokoyama T."/>
            <person name="Akutsu T."/>
            <person name="Nakamura Y."/>
            <person name="Nakahira-Yanaka Y."/>
            <person name="Takada Hoshino Y."/>
            <person name="Hirakawa H."/>
            <person name="Mitsui H."/>
            <person name="Terasawa K."/>
            <person name="Itakura M."/>
            <person name="Sato S."/>
            <person name="Ikeda-Ohtsubo W."/>
            <person name="Sakakura N."/>
            <person name="Kaminuma E."/>
            <person name="Minamisawa K."/>
        </authorList>
    </citation>
    <scope>NUCLEOTIDE SEQUENCE [LARGE SCALE GENOMIC DNA]</scope>
    <source>
        <strain evidence="1 2">S23321</strain>
    </source>
</reference>
<evidence type="ECO:0000313" key="1">
    <source>
        <dbReference type="EMBL" id="BAL76273.1"/>
    </source>
</evidence>
<dbReference type="AlphaFoldDB" id="A0AAI8MA28"/>
<dbReference type="KEGG" id="brs:S23_30670"/>
<protein>
    <submittedName>
        <fullName evidence="1">Uncharacterized protein</fullName>
    </submittedName>
</protein>
<name>A0AAI8MA28_9BRAD</name>
<organism evidence="1 2">
    <name type="scientific">Bradyrhizobium cosmicum</name>
    <dbReference type="NCBI Taxonomy" id="1404864"/>
    <lineage>
        <taxon>Bacteria</taxon>
        <taxon>Pseudomonadati</taxon>
        <taxon>Pseudomonadota</taxon>
        <taxon>Alphaproteobacteria</taxon>
        <taxon>Hyphomicrobiales</taxon>
        <taxon>Nitrobacteraceae</taxon>
        <taxon>Bradyrhizobium</taxon>
    </lineage>
</organism>
<proteinExistence type="predicted"/>
<keyword evidence="2" id="KW-1185">Reference proteome</keyword>
<sequence length="64" mass="7196">MDKTQLQYLVSGRDQSGYVSLGRTTTAAALKKARELLQEGYIDVRICTPQGRILLSDEFDQFEA</sequence>